<organism evidence="1 2">
    <name type="scientific">Brevibacillus brevis</name>
    <name type="common">Bacillus brevis</name>
    <dbReference type="NCBI Taxonomy" id="1393"/>
    <lineage>
        <taxon>Bacteria</taxon>
        <taxon>Bacillati</taxon>
        <taxon>Bacillota</taxon>
        <taxon>Bacilli</taxon>
        <taxon>Bacillales</taxon>
        <taxon>Paenibacillaceae</taxon>
        <taxon>Brevibacillus</taxon>
    </lineage>
</organism>
<dbReference type="PANTHER" id="PTHR40050">
    <property type="entry name" value="INNER SPORE COAT PROTEIN H"/>
    <property type="match status" value="1"/>
</dbReference>
<proteinExistence type="predicted"/>
<gene>
    <name evidence="1" type="ORF">RGB73_09940</name>
</gene>
<dbReference type="InterPro" id="IPR014867">
    <property type="entry name" value="Spore_coat_CotH_CotH2/3/7"/>
</dbReference>
<evidence type="ECO:0000313" key="2">
    <source>
        <dbReference type="Proteomes" id="UP001256827"/>
    </source>
</evidence>
<keyword evidence="1" id="KW-0808">Transferase</keyword>
<reference evidence="1 2" key="1">
    <citation type="submission" date="2023-09" db="EMBL/GenBank/DDBJ databases">
        <title>Complete Genome and Methylome dissection of Bacillus brevis NEB573 original source of BbsI restriction endonuclease.</title>
        <authorList>
            <person name="Fomenkov A."/>
            <person name="Roberts R.D."/>
        </authorList>
    </citation>
    <scope>NUCLEOTIDE SEQUENCE [LARGE SCALE GENOMIC DNA]</scope>
    <source>
        <strain evidence="1 2">NEB573</strain>
    </source>
</reference>
<name>A0ABY9T949_BREBE</name>
<dbReference type="RefSeq" id="WP_310771436.1">
    <property type="nucleotide sequence ID" value="NZ_CP134050.1"/>
</dbReference>
<dbReference type="EMBL" id="CP134050">
    <property type="protein sequence ID" value="WNC16615.1"/>
    <property type="molecule type" value="Genomic_DNA"/>
</dbReference>
<dbReference type="Pfam" id="PF08757">
    <property type="entry name" value="CotH"/>
    <property type="match status" value="1"/>
</dbReference>
<evidence type="ECO:0000313" key="1">
    <source>
        <dbReference type="EMBL" id="WNC16615.1"/>
    </source>
</evidence>
<dbReference type="GO" id="GO:0016301">
    <property type="term" value="F:kinase activity"/>
    <property type="evidence" value="ECO:0007669"/>
    <property type="project" value="UniProtKB-KW"/>
</dbReference>
<dbReference type="Proteomes" id="UP001256827">
    <property type="component" value="Chromosome"/>
</dbReference>
<dbReference type="PANTHER" id="PTHR40050:SF1">
    <property type="entry name" value="INNER SPORE COAT PROTEIN H"/>
    <property type="match status" value="1"/>
</dbReference>
<sequence>MPSLDVHDIPAYFLSVDGPHLASLQNGSKPAVPATILVGSETYQIELAYRGAHTRKFPKKSYQITVTSSQPFDGSREFHLNAEYADPSLIRNKLSFCFFDQIGSLAPRAQHVILYLNGKCAGLYLKLESVDEHFLTSRGLPWGPIYYAVNSQANFSLLHPRTEEVKGELEAGYLRKCGKETDDGLLRELIYKINTTPQQQFAKEISRILDVENYLSWLAGAVCTQNHDGFLHNYALYWRHHQALIIPWDYDATWGRSINGKPLDPAALPIDGHNSLSARILAVPAFRSRYAAILKQILEKTFTVDHWRAFILHLHASLRPHLSNDPYKKDTLSIFDDEPAFIFSFIERRSAFLRKNLELLSER</sequence>
<keyword evidence="2" id="KW-1185">Reference proteome</keyword>
<protein>
    <submittedName>
        <fullName evidence="1">CotH kinase family protein</fullName>
    </submittedName>
</protein>
<accession>A0ABY9T949</accession>
<keyword evidence="1" id="KW-0418">Kinase</keyword>